<evidence type="ECO:0000313" key="1">
    <source>
        <dbReference type="EMBL" id="PQA88549.1"/>
    </source>
</evidence>
<evidence type="ECO:0000313" key="2">
    <source>
        <dbReference type="Proteomes" id="UP000239504"/>
    </source>
</evidence>
<gene>
    <name evidence="1" type="ORF">CW354_09715</name>
</gene>
<dbReference type="AlphaFoldDB" id="A0A2S7K7V6"/>
<proteinExistence type="predicted"/>
<sequence length="349" mass="40032">MNTERPDKPETLALKLIKKSKAFVLRSYNKLLQRVRAKPHAQKGKADNKQYPYNIVSKIDYWDDRGISFDSSFLPSKAHSALLVQRREPLTKDEIQLQRLIQANEPRSYSLTGQHLYRIQLRDEPKPIASTKREPTRFLQRFHKESLEFLQNFKYIISINQRFPLTETLRSISAYGIVISIYTDDFSTEQITFDPSFSDIIIAPEIDIFNAGRRPIRRFVKAATPMAAYLALVDTLAEFAPKDFNILAPIHGPPLSPEEKLDPDNPENHDIALILSCDPESAPACDGAFRDYLRDISKSVSNILCTEQQIYRYSNLIQGFPNTIADFLEIALLDGARIDVRYENDNSHI</sequence>
<reference evidence="1 2" key="1">
    <citation type="submission" date="2017-12" db="EMBL/GenBank/DDBJ databases">
        <authorList>
            <person name="Hurst M.R.H."/>
        </authorList>
    </citation>
    <scope>NUCLEOTIDE SEQUENCE [LARGE SCALE GENOMIC DNA]</scope>
    <source>
        <strain evidence="1 2">SY-3-19</strain>
    </source>
</reference>
<protein>
    <submittedName>
        <fullName evidence="1">Uncharacterized protein</fullName>
    </submittedName>
</protein>
<dbReference type="EMBL" id="PJCH01000005">
    <property type="protein sequence ID" value="PQA88549.1"/>
    <property type="molecule type" value="Genomic_DNA"/>
</dbReference>
<comment type="caution">
    <text evidence="1">The sequence shown here is derived from an EMBL/GenBank/DDBJ whole genome shotgun (WGS) entry which is preliminary data.</text>
</comment>
<name>A0A2S7K7V6_9PROT</name>
<organism evidence="1 2">
    <name type="scientific">Hyphococcus luteus</name>
    <dbReference type="NCBI Taxonomy" id="2058213"/>
    <lineage>
        <taxon>Bacteria</taxon>
        <taxon>Pseudomonadati</taxon>
        <taxon>Pseudomonadota</taxon>
        <taxon>Alphaproteobacteria</taxon>
        <taxon>Parvularculales</taxon>
        <taxon>Parvularculaceae</taxon>
        <taxon>Hyphococcus</taxon>
    </lineage>
</organism>
<dbReference type="RefSeq" id="WP_104829793.1">
    <property type="nucleotide sequence ID" value="NZ_PJCH01000005.1"/>
</dbReference>
<dbReference type="OrthoDB" id="9810893at2"/>
<accession>A0A2S7K7V6</accession>
<keyword evidence="2" id="KW-1185">Reference proteome</keyword>
<dbReference type="Proteomes" id="UP000239504">
    <property type="component" value="Unassembled WGS sequence"/>
</dbReference>